<comment type="caution">
    <text evidence="1">The sequence shown here is derived from an EMBL/GenBank/DDBJ whole genome shotgun (WGS) entry which is preliminary data.</text>
</comment>
<gene>
    <name evidence="1" type="ORF">CGLO_18281</name>
</gene>
<proteinExistence type="predicted"/>
<evidence type="ECO:0000313" key="2">
    <source>
        <dbReference type="Proteomes" id="UP000015530"/>
    </source>
</evidence>
<dbReference type="Proteomes" id="UP000015530">
    <property type="component" value="Unassembled WGS sequence"/>
</dbReference>
<name>T0KV03_COLGC</name>
<dbReference type="EMBL" id="AMYD01004476">
    <property type="protein sequence ID" value="EQB43116.1"/>
    <property type="molecule type" value="Genomic_DNA"/>
</dbReference>
<dbReference type="HOGENOM" id="CLU_3437671_0_0_1"/>
<accession>T0KV03</accession>
<organism evidence="1 2">
    <name type="scientific">Colletotrichum gloeosporioides (strain Cg-14)</name>
    <name type="common">Anthracnose fungus</name>
    <name type="synonym">Glomerella cingulata</name>
    <dbReference type="NCBI Taxonomy" id="1237896"/>
    <lineage>
        <taxon>Eukaryota</taxon>
        <taxon>Fungi</taxon>
        <taxon>Dikarya</taxon>
        <taxon>Ascomycota</taxon>
        <taxon>Pezizomycotina</taxon>
        <taxon>Sordariomycetes</taxon>
        <taxon>Hypocreomycetidae</taxon>
        <taxon>Glomerellales</taxon>
        <taxon>Glomerellaceae</taxon>
        <taxon>Colletotrichum</taxon>
        <taxon>Colletotrichum gloeosporioides species complex</taxon>
    </lineage>
</organism>
<reference evidence="2" key="1">
    <citation type="journal article" date="2013" name="Mol. Plant Microbe Interact.">
        <title>Global aspects of pacC regulation of pathogenicity genes in Colletotrichum gloeosporioides as revealed by transcriptome analysis.</title>
        <authorList>
            <person name="Alkan N."/>
            <person name="Meng X."/>
            <person name="Friedlander G."/>
            <person name="Reuveni E."/>
            <person name="Sukno S."/>
            <person name="Sherman A."/>
            <person name="Thon M."/>
            <person name="Fluhr R."/>
            <person name="Prusky D."/>
        </authorList>
    </citation>
    <scope>NUCLEOTIDE SEQUENCE [LARGE SCALE GENOMIC DNA]</scope>
    <source>
        <strain evidence="2">Cg-14</strain>
    </source>
</reference>
<evidence type="ECO:0000313" key="1">
    <source>
        <dbReference type="EMBL" id="EQB43116.1"/>
    </source>
</evidence>
<sequence>MVAGLHLLMAR</sequence>
<protein>
    <submittedName>
        <fullName evidence="1">Uncharacterized protein</fullName>
    </submittedName>
</protein>